<feature type="region of interest" description="Disordered" evidence="1">
    <location>
        <begin position="240"/>
        <end position="273"/>
    </location>
</feature>
<dbReference type="EMBL" id="SKBN01000178">
    <property type="protein sequence ID" value="TGJ81254.1"/>
    <property type="molecule type" value="Genomic_DNA"/>
</dbReference>
<sequence>MATITRQPFAPLNEARLHTLTSLKNRQNAISNPSPVKRKAADVTELDDSENVDPVVFSKRAKGAADNFYPSKGSFIKPSTFFLTKSASTNDLPASSAPKAATPRSRNLLNPKSPAAKLNISITRPSPLSAPAGRSPTRGKRSGILSSRKHGGSFTRVDPPVFGLSAGSAAPFSLDAALKGTISSYTSRSDASSKKPSSGPSDLTDLHEPEMSSSWFFDIHEDTEDQEMTNLLQHSTCVLDISSDEESESRQQRERAEGKENIPPVDDISQTSRPRAARLAASMDEMIVEKERNPLGEMDPRQYYSTGCDENSIVVILGEGDEETAVRNDVQIVVEENPSAPIEAEAQAGSIAQAEPSEDENSASVEDLMRKMDESAPGAALLEPMEGTGESFEVWESSSAKDETETVVECS</sequence>
<name>A0A4Z0YBE1_9PEZI</name>
<feature type="region of interest" description="Disordered" evidence="1">
    <location>
        <begin position="88"/>
        <end position="152"/>
    </location>
</feature>
<feature type="compositionally biased region" description="Polar residues" evidence="1">
    <location>
        <begin position="25"/>
        <end position="34"/>
    </location>
</feature>
<feature type="region of interest" description="Disordered" evidence="1">
    <location>
        <begin position="185"/>
        <end position="208"/>
    </location>
</feature>
<comment type="caution">
    <text evidence="2">The sequence shown here is derived from an EMBL/GenBank/DDBJ whole genome shotgun (WGS) entry which is preliminary data.</text>
</comment>
<evidence type="ECO:0000313" key="3">
    <source>
        <dbReference type="Proteomes" id="UP000297716"/>
    </source>
</evidence>
<organism evidence="2 3">
    <name type="scientific">Xylaria hypoxylon</name>
    <dbReference type="NCBI Taxonomy" id="37992"/>
    <lineage>
        <taxon>Eukaryota</taxon>
        <taxon>Fungi</taxon>
        <taxon>Dikarya</taxon>
        <taxon>Ascomycota</taxon>
        <taxon>Pezizomycotina</taxon>
        <taxon>Sordariomycetes</taxon>
        <taxon>Xylariomycetidae</taxon>
        <taxon>Xylariales</taxon>
        <taxon>Xylariaceae</taxon>
        <taxon>Xylaria</taxon>
    </lineage>
</organism>
<feature type="compositionally biased region" description="Basic residues" evidence="1">
    <location>
        <begin position="137"/>
        <end position="151"/>
    </location>
</feature>
<protein>
    <recommendedName>
        <fullName evidence="4">Thymidylate kinase protein</fullName>
    </recommendedName>
</protein>
<dbReference type="AlphaFoldDB" id="A0A4Z0YBE1"/>
<feature type="compositionally biased region" description="Basic and acidic residues" evidence="1">
    <location>
        <begin position="248"/>
        <end position="260"/>
    </location>
</feature>
<dbReference type="OrthoDB" id="425602at2759"/>
<evidence type="ECO:0008006" key="4">
    <source>
        <dbReference type="Google" id="ProtNLM"/>
    </source>
</evidence>
<gene>
    <name evidence="2" type="ORF">E0Z10_g7510</name>
</gene>
<feature type="region of interest" description="Disordered" evidence="1">
    <location>
        <begin position="388"/>
        <end position="411"/>
    </location>
</feature>
<evidence type="ECO:0000313" key="2">
    <source>
        <dbReference type="EMBL" id="TGJ81254.1"/>
    </source>
</evidence>
<proteinExistence type="predicted"/>
<accession>A0A4Z0YBE1</accession>
<dbReference type="Proteomes" id="UP000297716">
    <property type="component" value="Unassembled WGS sequence"/>
</dbReference>
<feature type="region of interest" description="Disordered" evidence="1">
    <location>
        <begin position="25"/>
        <end position="50"/>
    </location>
</feature>
<feature type="region of interest" description="Disordered" evidence="1">
    <location>
        <begin position="339"/>
        <end position="365"/>
    </location>
</feature>
<reference evidence="2 3" key="1">
    <citation type="submission" date="2019-03" db="EMBL/GenBank/DDBJ databases">
        <title>Draft genome sequence of Xylaria hypoxylon DSM 108379, a ubiquitous saprotrophic-parasitic fungi on hardwood.</title>
        <authorList>
            <person name="Buettner E."/>
            <person name="Leonhardt S."/>
            <person name="Gebauer A.M."/>
            <person name="Liers C."/>
            <person name="Hofrichter M."/>
            <person name="Kellner H."/>
        </authorList>
    </citation>
    <scope>NUCLEOTIDE SEQUENCE [LARGE SCALE GENOMIC DNA]</scope>
    <source>
        <strain evidence="2 3">DSM 108379</strain>
    </source>
</reference>
<dbReference type="STRING" id="37992.A0A4Z0YBE1"/>
<feature type="compositionally biased region" description="Low complexity" evidence="1">
    <location>
        <begin position="187"/>
        <end position="202"/>
    </location>
</feature>
<evidence type="ECO:0000256" key="1">
    <source>
        <dbReference type="SAM" id="MobiDB-lite"/>
    </source>
</evidence>
<keyword evidence="3" id="KW-1185">Reference proteome</keyword>